<evidence type="ECO:0000256" key="4">
    <source>
        <dbReference type="ARBA" id="ARBA00022840"/>
    </source>
</evidence>
<dbReference type="GO" id="GO:0005524">
    <property type="term" value="F:ATP binding"/>
    <property type="evidence" value="ECO:0007669"/>
    <property type="project" value="UniProtKB-KW"/>
</dbReference>
<evidence type="ECO:0008006" key="14">
    <source>
        <dbReference type="Google" id="ProtNLM"/>
    </source>
</evidence>
<dbReference type="STRING" id="1801668.A3D46_00475"/>
<reference evidence="12 13" key="1">
    <citation type="journal article" date="2016" name="Nat. Commun.">
        <title>Thousands of microbial genomes shed light on interconnected biogeochemical processes in an aquifer system.</title>
        <authorList>
            <person name="Anantharaman K."/>
            <person name="Brown C.T."/>
            <person name="Hug L.A."/>
            <person name="Sharon I."/>
            <person name="Castelle C.J."/>
            <person name="Probst A.J."/>
            <person name="Thomas B.C."/>
            <person name="Singh A."/>
            <person name="Wilkins M.J."/>
            <person name="Karaoz U."/>
            <person name="Brodie E.L."/>
            <person name="Williams K.H."/>
            <person name="Hubbard S.S."/>
            <person name="Banfield J.F."/>
        </authorList>
    </citation>
    <scope>NUCLEOTIDE SEQUENCE [LARGE SCALE GENOMIC DNA]</scope>
</reference>
<keyword evidence="3" id="KW-0547">Nucleotide-binding</keyword>
<gene>
    <name evidence="12" type="ORF">A3D46_00475</name>
</gene>
<dbReference type="SUPFAM" id="SSF51984">
    <property type="entry name" value="MurCD N-terminal domain"/>
    <property type="match status" value="1"/>
</dbReference>
<evidence type="ECO:0000256" key="7">
    <source>
        <dbReference type="ARBA" id="ARBA00023306"/>
    </source>
</evidence>
<dbReference type="Gene3D" id="3.40.50.720">
    <property type="entry name" value="NAD(P)-binding Rossmann-like Domain"/>
    <property type="match status" value="1"/>
</dbReference>
<dbReference type="InterPro" id="IPR013221">
    <property type="entry name" value="Mur_ligase_cen"/>
</dbReference>
<dbReference type="InterPro" id="IPR050061">
    <property type="entry name" value="MurCDEF_pg_biosynth"/>
</dbReference>
<feature type="domain" description="Mur ligase central" evidence="11">
    <location>
        <begin position="102"/>
        <end position="208"/>
    </location>
</feature>
<dbReference type="InterPro" id="IPR004101">
    <property type="entry name" value="Mur_ligase_C"/>
</dbReference>
<evidence type="ECO:0000256" key="6">
    <source>
        <dbReference type="ARBA" id="ARBA00022984"/>
    </source>
</evidence>
<dbReference type="InterPro" id="IPR036615">
    <property type="entry name" value="Mur_ligase_C_dom_sf"/>
</dbReference>
<keyword evidence="5" id="KW-0133">Cell shape</keyword>
<feature type="domain" description="Mur ligase C-terminal" evidence="10">
    <location>
        <begin position="263"/>
        <end position="395"/>
    </location>
</feature>
<evidence type="ECO:0000313" key="13">
    <source>
        <dbReference type="Proteomes" id="UP000178703"/>
    </source>
</evidence>
<dbReference type="PANTHER" id="PTHR43445:SF3">
    <property type="entry name" value="UDP-N-ACETYLMURAMATE--L-ALANINE LIGASE"/>
    <property type="match status" value="1"/>
</dbReference>
<evidence type="ECO:0000256" key="2">
    <source>
        <dbReference type="ARBA" id="ARBA00022618"/>
    </source>
</evidence>
<dbReference type="GO" id="GO:0051301">
    <property type="term" value="P:cell division"/>
    <property type="evidence" value="ECO:0007669"/>
    <property type="project" value="UniProtKB-KW"/>
</dbReference>
<dbReference type="GO" id="GO:0071555">
    <property type="term" value="P:cell wall organization"/>
    <property type="evidence" value="ECO:0007669"/>
    <property type="project" value="UniProtKB-KW"/>
</dbReference>
<dbReference type="SUPFAM" id="SSF53244">
    <property type="entry name" value="MurD-like peptide ligases, peptide-binding domain"/>
    <property type="match status" value="1"/>
</dbReference>
<evidence type="ECO:0000259" key="9">
    <source>
        <dbReference type="Pfam" id="PF01225"/>
    </source>
</evidence>
<feature type="domain" description="Mur ligase N-terminal catalytic" evidence="9">
    <location>
        <begin position="9"/>
        <end position="97"/>
    </location>
</feature>
<dbReference type="EMBL" id="MHMD01000001">
    <property type="protein sequence ID" value="OGZ22330.1"/>
    <property type="molecule type" value="Genomic_DNA"/>
</dbReference>
<dbReference type="InterPro" id="IPR000713">
    <property type="entry name" value="Mur_ligase_N"/>
</dbReference>
<dbReference type="Pfam" id="PF08245">
    <property type="entry name" value="Mur_ligase_M"/>
    <property type="match status" value="1"/>
</dbReference>
<keyword evidence="4" id="KW-0067">ATP-binding</keyword>
<evidence type="ECO:0000256" key="5">
    <source>
        <dbReference type="ARBA" id="ARBA00022960"/>
    </source>
</evidence>
<keyword evidence="6" id="KW-0573">Peptidoglycan synthesis</keyword>
<keyword evidence="2" id="KW-0132">Cell division</keyword>
<dbReference type="GO" id="GO:0009252">
    <property type="term" value="P:peptidoglycan biosynthetic process"/>
    <property type="evidence" value="ECO:0007669"/>
    <property type="project" value="UniProtKB-KW"/>
</dbReference>
<evidence type="ECO:0000313" key="12">
    <source>
        <dbReference type="EMBL" id="OGZ22330.1"/>
    </source>
</evidence>
<accession>A0A1G2EAM6</accession>
<comment type="caution">
    <text evidence="12">The sequence shown here is derived from an EMBL/GenBank/DDBJ whole genome shotgun (WGS) entry which is preliminary data.</text>
</comment>
<dbReference type="GO" id="GO:0008360">
    <property type="term" value="P:regulation of cell shape"/>
    <property type="evidence" value="ECO:0007669"/>
    <property type="project" value="UniProtKB-KW"/>
</dbReference>
<organism evidence="12 13">
    <name type="scientific">Candidatus Nealsonbacteria bacterium RIFCSPHIGHO2_02_FULL_43_13</name>
    <dbReference type="NCBI Taxonomy" id="1801668"/>
    <lineage>
        <taxon>Bacteria</taxon>
        <taxon>Candidatus Nealsoniibacteriota</taxon>
    </lineage>
</organism>
<sequence length="404" mass="45277">MSAPKFMRVHFIGIGGIGVSALAQYYLAKGYTVTGSDFTSSEITDDLKKDGAKISIGKNIIPKAVDLIIYSPAAKIAKTKIPALSYPEALGQLTKEYFTIAVTGTHGKTTTTAMLALILIRAGFDPTVIIGTKMKEFDNTNFRAGKSKYLLIEADEHFASFLNYWPQAIVITNIEADHLDFYKNLKNIKAAFHKFISHLPKNGILINEKSINKKELLKIKKILKVPGDHNAYDALVALAAARALKITDKVSLKALAEYKGAWRRFEIIKTKPFILIADYGHNPQKALATLKAAREKYPKKKIWCVYQPHQYERTYFLFNDFVRAFRKAPIDRLIITDIFDVAGRESKKTKQKVDSQKLVKAINKPSVIYLPKNKIVSYLKKAVSDGEVLIVMGAGDIYQIDKEL</sequence>
<dbReference type="Pfam" id="PF02875">
    <property type="entry name" value="Mur_ligase_C"/>
    <property type="match status" value="1"/>
</dbReference>
<dbReference type="Proteomes" id="UP000178703">
    <property type="component" value="Unassembled WGS sequence"/>
</dbReference>
<keyword evidence="1" id="KW-0436">Ligase</keyword>
<keyword evidence="7" id="KW-0131">Cell cycle</keyword>
<dbReference type="PANTHER" id="PTHR43445">
    <property type="entry name" value="UDP-N-ACETYLMURAMATE--L-ALANINE LIGASE-RELATED"/>
    <property type="match status" value="1"/>
</dbReference>
<keyword evidence="8" id="KW-0961">Cell wall biogenesis/degradation</keyword>
<dbReference type="Pfam" id="PF01225">
    <property type="entry name" value="Mur_ligase"/>
    <property type="match status" value="1"/>
</dbReference>
<dbReference type="Gene3D" id="3.40.1190.10">
    <property type="entry name" value="Mur-like, catalytic domain"/>
    <property type="match status" value="2"/>
</dbReference>
<dbReference type="GO" id="GO:0016881">
    <property type="term" value="F:acid-amino acid ligase activity"/>
    <property type="evidence" value="ECO:0007669"/>
    <property type="project" value="InterPro"/>
</dbReference>
<name>A0A1G2EAM6_9BACT</name>
<evidence type="ECO:0000259" key="10">
    <source>
        <dbReference type="Pfam" id="PF02875"/>
    </source>
</evidence>
<dbReference type="InterPro" id="IPR036565">
    <property type="entry name" value="Mur-like_cat_sf"/>
</dbReference>
<evidence type="ECO:0000259" key="11">
    <source>
        <dbReference type="Pfam" id="PF08245"/>
    </source>
</evidence>
<proteinExistence type="predicted"/>
<dbReference type="SUPFAM" id="SSF53623">
    <property type="entry name" value="MurD-like peptide ligases, catalytic domain"/>
    <property type="match status" value="1"/>
</dbReference>
<evidence type="ECO:0000256" key="8">
    <source>
        <dbReference type="ARBA" id="ARBA00023316"/>
    </source>
</evidence>
<evidence type="ECO:0000256" key="1">
    <source>
        <dbReference type="ARBA" id="ARBA00022598"/>
    </source>
</evidence>
<dbReference type="AlphaFoldDB" id="A0A1G2EAM6"/>
<evidence type="ECO:0000256" key="3">
    <source>
        <dbReference type="ARBA" id="ARBA00022741"/>
    </source>
</evidence>
<dbReference type="Gene3D" id="3.90.190.20">
    <property type="entry name" value="Mur ligase, C-terminal domain"/>
    <property type="match status" value="1"/>
</dbReference>
<protein>
    <recommendedName>
        <fullName evidence="14">UDP-N-acetylmuramate--L-alanine ligase</fullName>
    </recommendedName>
</protein>